<evidence type="ECO:0000256" key="1">
    <source>
        <dbReference type="ARBA" id="ARBA00022730"/>
    </source>
</evidence>
<sequence>MSHVYSKIDKAIKKGAFHSNTGARKKARLARAFAYAQKKQN</sequence>
<dbReference type="GO" id="GO:1990904">
    <property type="term" value="C:ribonucleoprotein complex"/>
    <property type="evidence" value="ECO:0007669"/>
    <property type="project" value="UniProtKB-KW"/>
</dbReference>
<dbReference type="InterPro" id="IPR036510">
    <property type="entry name" value="Ribosomal_bS20_sf"/>
</dbReference>
<dbReference type="InterPro" id="IPR002583">
    <property type="entry name" value="Ribosomal_bS20"/>
</dbReference>
<protein>
    <submittedName>
        <fullName evidence="5">Ribosomal protein S20</fullName>
    </submittedName>
</protein>
<reference evidence="5" key="1">
    <citation type="submission" date="2015-01" db="EMBL/GenBank/DDBJ databases">
        <title>The complete plastid genome of Bangia fuscopurpurea (Dillwyn) Lyngbye revealed ancestral gene repertoire and highly conserved synteny among genera of Bangiales (Rhodophyta).</title>
        <authorList>
            <person name="Cao M."/>
            <person name="Bi G."/>
            <person name="Mao Y."/>
            <person name="Kong F."/>
        </authorList>
    </citation>
    <scope>NUCLEOTIDE SEQUENCE</scope>
</reference>
<name>A0A0F6YE31_BANFU</name>
<keyword evidence="1" id="KW-0699">rRNA-binding</keyword>
<keyword evidence="2" id="KW-0694">RNA-binding</keyword>
<dbReference type="AlphaFoldDB" id="A0A0F6YE31"/>
<gene>
    <name evidence="5" type="primary">rps20</name>
    <name evidence="5" type="ORF">BafuCp066</name>
</gene>
<dbReference type="Gene3D" id="1.20.58.110">
    <property type="entry name" value="Ribosomal protein S20"/>
    <property type="match status" value="1"/>
</dbReference>
<dbReference type="EMBL" id="KP714733">
    <property type="protein sequence ID" value="AKE98854.1"/>
    <property type="molecule type" value="Genomic_DNA"/>
</dbReference>
<dbReference type="GO" id="GO:0003735">
    <property type="term" value="F:structural constituent of ribosome"/>
    <property type="evidence" value="ECO:0007669"/>
    <property type="project" value="InterPro"/>
</dbReference>
<geneLocation type="plastid" evidence="5"/>
<dbReference type="Pfam" id="PF01649">
    <property type="entry name" value="Ribosomal_S20p"/>
    <property type="match status" value="1"/>
</dbReference>
<evidence type="ECO:0000256" key="4">
    <source>
        <dbReference type="ARBA" id="ARBA00023274"/>
    </source>
</evidence>
<dbReference type="GO" id="GO:0005840">
    <property type="term" value="C:ribosome"/>
    <property type="evidence" value="ECO:0007669"/>
    <property type="project" value="UniProtKB-KW"/>
</dbReference>
<dbReference type="NCBIfam" id="TIGR00029">
    <property type="entry name" value="S20"/>
    <property type="match status" value="1"/>
</dbReference>
<evidence type="ECO:0000256" key="3">
    <source>
        <dbReference type="ARBA" id="ARBA00022980"/>
    </source>
</evidence>
<organism evidence="5">
    <name type="scientific">Bangia fuscopurpurea</name>
    <name type="common">Red alga</name>
    <name type="synonym">Conferva fuscopurpurea</name>
    <dbReference type="NCBI Taxonomy" id="101920"/>
    <lineage>
        <taxon>Eukaryota</taxon>
        <taxon>Rhodophyta</taxon>
        <taxon>Bangiophyceae</taxon>
        <taxon>Bangiales</taxon>
        <taxon>Bangiaceae</taxon>
        <taxon>Bangia</taxon>
    </lineage>
</organism>
<accession>A0A0F6YE31</accession>
<dbReference type="GO" id="GO:0019843">
    <property type="term" value="F:rRNA binding"/>
    <property type="evidence" value="ECO:0007669"/>
    <property type="project" value="UniProtKB-KW"/>
</dbReference>
<proteinExistence type="predicted"/>
<dbReference type="SUPFAM" id="SSF46992">
    <property type="entry name" value="Ribosomal protein S20"/>
    <property type="match status" value="1"/>
</dbReference>
<evidence type="ECO:0000313" key="5">
    <source>
        <dbReference type="EMBL" id="AKE98854.1"/>
    </source>
</evidence>
<keyword evidence="3 5" id="KW-0689">Ribosomal protein</keyword>
<keyword evidence="5" id="KW-0934">Plastid</keyword>
<keyword evidence="4" id="KW-0687">Ribonucleoprotein</keyword>
<evidence type="ECO:0000256" key="2">
    <source>
        <dbReference type="ARBA" id="ARBA00022884"/>
    </source>
</evidence>
<dbReference type="GO" id="GO:0006412">
    <property type="term" value="P:translation"/>
    <property type="evidence" value="ECO:0007669"/>
    <property type="project" value="InterPro"/>
</dbReference>